<gene>
    <name evidence="1" type="ORF">H8K36_16685</name>
</gene>
<evidence type="ECO:0000313" key="1">
    <source>
        <dbReference type="EMBL" id="MBC3883032.1"/>
    </source>
</evidence>
<reference evidence="1" key="1">
    <citation type="submission" date="2020-08" db="EMBL/GenBank/DDBJ databases">
        <title>Novel species isolated from subtropical streams in China.</title>
        <authorList>
            <person name="Lu H."/>
        </authorList>
    </citation>
    <scope>NUCLEOTIDE SEQUENCE</scope>
    <source>
        <strain evidence="1">LX22W</strain>
    </source>
</reference>
<proteinExistence type="predicted"/>
<sequence length="67" mass="7587">MSKKNQELDEETMAVIQWCIELEAFLVKGGATQAQAQEYIEEEIEFLTDQFYDGLSPEEAAKIALSD</sequence>
<dbReference type="AlphaFoldDB" id="A0A923HPZ0"/>
<organism evidence="1 2">
    <name type="scientific">Undibacterium nitidum</name>
    <dbReference type="NCBI Taxonomy" id="2762298"/>
    <lineage>
        <taxon>Bacteria</taxon>
        <taxon>Pseudomonadati</taxon>
        <taxon>Pseudomonadota</taxon>
        <taxon>Betaproteobacteria</taxon>
        <taxon>Burkholderiales</taxon>
        <taxon>Oxalobacteraceae</taxon>
        <taxon>Undibacterium</taxon>
    </lineage>
</organism>
<dbReference type="Proteomes" id="UP000627446">
    <property type="component" value="Unassembled WGS sequence"/>
</dbReference>
<dbReference type="EMBL" id="JACOFZ010000009">
    <property type="protein sequence ID" value="MBC3883032.1"/>
    <property type="molecule type" value="Genomic_DNA"/>
</dbReference>
<protein>
    <submittedName>
        <fullName evidence="1">Uncharacterized protein</fullName>
    </submittedName>
</protein>
<dbReference type="RefSeq" id="WP_186917649.1">
    <property type="nucleotide sequence ID" value="NZ_JACOFZ010000009.1"/>
</dbReference>
<name>A0A923HPZ0_9BURK</name>
<comment type="caution">
    <text evidence="1">The sequence shown here is derived from an EMBL/GenBank/DDBJ whole genome shotgun (WGS) entry which is preliminary data.</text>
</comment>
<accession>A0A923HPZ0</accession>
<keyword evidence="2" id="KW-1185">Reference proteome</keyword>
<evidence type="ECO:0000313" key="2">
    <source>
        <dbReference type="Proteomes" id="UP000627446"/>
    </source>
</evidence>